<evidence type="ECO:0000256" key="6">
    <source>
        <dbReference type="SAM" id="Phobius"/>
    </source>
</evidence>
<feature type="transmembrane region" description="Helical" evidence="6">
    <location>
        <begin position="166"/>
        <end position="186"/>
    </location>
</feature>
<evidence type="ECO:0000256" key="1">
    <source>
        <dbReference type="ARBA" id="ARBA00004651"/>
    </source>
</evidence>
<evidence type="ECO:0000313" key="7">
    <source>
        <dbReference type="EMBL" id="PXX51031.1"/>
    </source>
</evidence>
<feature type="transmembrane region" description="Helical" evidence="6">
    <location>
        <begin position="335"/>
        <end position="356"/>
    </location>
</feature>
<keyword evidence="5 6" id="KW-0472">Membrane</keyword>
<dbReference type="GO" id="GO:0022857">
    <property type="term" value="F:transmembrane transporter activity"/>
    <property type="evidence" value="ECO:0007669"/>
    <property type="project" value="InterPro"/>
</dbReference>
<dbReference type="OrthoDB" id="5869542at2"/>
<evidence type="ECO:0000256" key="2">
    <source>
        <dbReference type="ARBA" id="ARBA00022475"/>
    </source>
</evidence>
<feature type="transmembrane region" description="Helical" evidence="6">
    <location>
        <begin position="275"/>
        <end position="295"/>
    </location>
</feature>
<reference evidence="7 8" key="1">
    <citation type="submission" date="2018-05" db="EMBL/GenBank/DDBJ databases">
        <title>Genomic Encyclopedia of Type Strains, Phase IV (KMG-IV): sequencing the most valuable type-strain genomes for metagenomic binning, comparative biology and taxonomic classification.</title>
        <authorList>
            <person name="Goeker M."/>
        </authorList>
    </citation>
    <scope>NUCLEOTIDE SEQUENCE [LARGE SCALE GENOMIC DNA]</scope>
    <source>
        <strain evidence="7 8">DSM 25134</strain>
    </source>
</reference>
<feature type="transmembrane region" description="Helical" evidence="6">
    <location>
        <begin position="301"/>
        <end position="323"/>
    </location>
</feature>
<name>A0A318JM88_9NEIS</name>
<keyword evidence="2" id="KW-1003">Cell membrane</keyword>
<feature type="transmembrane region" description="Helical" evidence="6">
    <location>
        <begin position="214"/>
        <end position="237"/>
    </location>
</feature>
<dbReference type="GO" id="GO:0005886">
    <property type="term" value="C:plasma membrane"/>
    <property type="evidence" value="ECO:0007669"/>
    <property type="project" value="UniProtKB-SubCell"/>
</dbReference>
<evidence type="ECO:0000313" key="8">
    <source>
        <dbReference type="Proteomes" id="UP000248395"/>
    </source>
</evidence>
<dbReference type="Pfam" id="PF07690">
    <property type="entry name" value="MFS_1"/>
    <property type="match status" value="1"/>
</dbReference>
<feature type="transmembrane region" description="Helical" evidence="6">
    <location>
        <begin position="114"/>
        <end position="134"/>
    </location>
</feature>
<comment type="caution">
    <text evidence="7">The sequence shown here is derived from an EMBL/GenBank/DDBJ whole genome shotgun (WGS) entry which is preliminary data.</text>
</comment>
<dbReference type="InterPro" id="IPR050189">
    <property type="entry name" value="MFS_Efflux_Transporters"/>
</dbReference>
<feature type="transmembrane region" description="Helical" evidence="6">
    <location>
        <begin position="84"/>
        <end position="108"/>
    </location>
</feature>
<dbReference type="PANTHER" id="PTHR43124">
    <property type="entry name" value="PURINE EFFLUX PUMP PBUE"/>
    <property type="match status" value="1"/>
</dbReference>
<organism evidence="7 8">
    <name type="scientific">Aquitalea magnusonii</name>
    <dbReference type="NCBI Taxonomy" id="332411"/>
    <lineage>
        <taxon>Bacteria</taxon>
        <taxon>Pseudomonadati</taxon>
        <taxon>Pseudomonadota</taxon>
        <taxon>Betaproteobacteria</taxon>
        <taxon>Neisseriales</taxon>
        <taxon>Chromobacteriaceae</taxon>
        <taxon>Aquitalea</taxon>
    </lineage>
</organism>
<dbReference type="InterPro" id="IPR011701">
    <property type="entry name" value="MFS"/>
</dbReference>
<protein>
    <submittedName>
        <fullName evidence="7">Putative MFS family arabinose efflux permease</fullName>
    </submittedName>
</protein>
<dbReference type="RefSeq" id="WP_059286702.1">
    <property type="nucleotide sequence ID" value="NZ_LNQU01000102.1"/>
</dbReference>
<feature type="transmembrane region" description="Helical" evidence="6">
    <location>
        <begin position="141"/>
        <end position="160"/>
    </location>
</feature>
<comment type="subcellular location">
    <subcellularLocation>
        <location evidence="1">Cell membrane</location>
        <topology evidence="1">Multi-pass membrane protein</topology>
    </subcellularLocation>
</comment>
<keyword evidence="3 6" id="KW-0812">Transmembrane</keyword>
<evidence type="ECO:0000256" key="4">
    <source>
        <dbReference type="ARBA" id="ARBA00022989"/>
    </source>
</evidence>
<dbReference type="Proteomes" id="UP000248395">
    <property type="component" value="Unassembled WGS sequence"/>
</dbReference>
<keyword evidence="8" id="KW-1185">Reference proteome</keyword>
<accession>A0A318JM88</accession>
<evidence type="ECO:0000256" key="3">
    <source>
        <dbReference type="ARBA" id="ARBA00022692"/>
    </source>
</evidence>
<gene>
    <name evidence="7" type="ORF">DFR38_10188</name>
</gene>
<evidence type="ECO:0000256" key="5">
    <source>
        <dbReference type="ARBA" id="ARBA00023136"/>
    </source>
</evidence>
<dbReference type="AlphaFoldDB" id="A0A318JM88"/>
<dbReference type="InterPro" id="IPR036259">
    <property type="entry name" value="MFS_trans_sf"/>
</dbReference>
<dbReference type="EMBL" id="QJKC01000001">
    <property type="protein sequence ID" value="PXX51031.1"/>
    <property type="molecule type" value="Genomic_DNA"/>
</dbReference>
<feature type="transmembrane region" description="Helical" evidence="6">
    <location>
        <begin position="21"/>
        <end position="46"/>
    </location>
</feature>
<sequence>MNTLSQARPAEAQPTERSAMAAIVGFAAIVPAVLMMAPAVASQLASQLQLGPIDIGKLFSAELGAMSLATLPAWFWLPRVNWRSAAWLAVAVFIAANLLSATTVSYPLLLGLRFVSALAGGSLMILCLSAAATLRNPDRAYGLWVMGQLALGAAGLVAMPSLFARFGIAACYVGLALLMALCAPLARCFPQGQQASAQQAAPSTTQHRRGRATLGILATLAFYISLSGVWTFIGQIARQSGIDPQQSGNIFAIATLLGVAGAGTASLIGRRLPRAQLLLAGFAMMMAAMLLLLNAPALARFATAALLFKFSWTFILPFILATLADIDHSGKLMNATNLVIGGGLAIGPALAGQLIAANGGSLHLLLLLATLVAALSLALLLSLQAPHPNPAHA</sequence>
<feature type="transmembrane region" description="Helical" evidence="6">
    <location>
        <begin position="249"/>
        <end position="268"/>
    </location>
</feature>
<proteinExistence type="predicted"/>
<dbReference type="PANTHER" id="PTHR43124:SF10">
    <property type="entry name" value="PURINE EFFLUX PUMP PBUE"/>
    <property type="match status" value="1"/>
</dbReference>
<feature type="transmembrane region" description="Helical" evidence="6">
    <location>
        <begin position="362"/>
        <end position="383"/>
    </location>
</feature>
<feature type="transmembrane region" description="Helical" evidence="6">
    <location>
        <begin position="58"/>
        <end position="77"/>
    </location>
</feature>
<dbReference type="SUPFAM" id="SSF103473">
    <property type="entry name" value="MFS general substrate transporter"/>
    <property type="match status" value="1"/>
</dbReference>
<keyword evidence="4 6" id="KW-1133">Transmembrane helix</keyword>
<dbReference type="Gene3D" id="1.20.1250.20">
    <property type="entry name" value="MFS general substrate transporter like domains"/>
    <property type="match status" value="1"/>
</dbReference>